<dbReference type="InterPro" id="IPR043795">
    <property type="entry name" value="N-alpha-Ac-DABA-like"/>
</dbReference>
<keyword evidence="3" id="KW-0378">Hydrolase</keyword>
<dbReference type="GO" id="GO:0016811">
    <property type="term" value="F:hydrolase activity, acting on carbon-nitrogen (but not peptide) bonds, in linear amides"/>
    <property type="evidence" value="ECO:0007669"/>
    <property type="project" value="InterPro"/>
</dbReference>
<dbReference type="Gene3D" id="3.40.630.10">
    <property type="entry name" value="Zn peptidases"/>
    <property type="match status" value="1"/>
</dbReference>
<dbReference type="GO" id="GO:0046872">
    <property type="term" value="F:metal ion binding"/>
    <property type="evidence" value="ECO:0007669"/>
    <property type="project" value="UniProtKB-KW"/>
</dbReference>
<dbReference type="Proteomes" id="UP000466848">
    <property type="component" value="Chromosome"/>
</dbReference>
<dbReference type="InterPro" id="IPR053138">
    <property type="entry name" value="N-alpha-Ac-DABA_deacetylase"/>
</dbReference>
<dbReference type="KEGG" id="abut:Ami103574_01205"/>
<dbReference type="RefSeq" id="WP_163064927.1">
    <property type="nucleotide sequence ID" value="NZ_CP048649.1"/>
</dbReference>
<organism evidence="6 7">
    <name type="scientific">Aminipila butyrica</name>
    <dbReference type="NCBI Taxonomy" id="433296"/>
    <lineage>
        <taxon>Bacteria</taxon>
        <taxon>Bacillati</taxon>
        <taxon>Bacillota</taxon>
        <taxon>Clostridia</taxon>
        <taxon>Peptostreptococcales</taxon>
        <taxon>Anaerovoracaceae</taxon>
        <taxon>Aminipila</taxon>
    </lineage>
</organism>
<sequence>MKRIRLKDELKNKNTKIQGLLTVGREDVLLPVTVICGKEEGKTVLVTGGIHNAEYVGIQAAITLAEALVPAEITGRIVILPLVNTTGFEHRTMSLVYEDGKNLNREFPGNPDGTLAQQICYFIEKEVFSEIDYYIDLHCGDGFEALAPYVYCQGKASEEVCRMSEQMARQVQVPYIVQSQSGTGGAYNYAGALGIPGILLERGNMACWSPEEVEADVQDVKRILRLLEVLPEAQEASETVKKNTSPKVLITEAIYQGAEKAGCWYPRFKPGQTAEKGEILGEIRDYFGQVLEVHRASETCVILYQIGSLTVQKQETVIAYGKICEEQLELLTKAQEEDR</sequence>
<reference evidence="6 7" key="1">
    <citation type="submission" date="2020-02" db="EMBL/GenBank/DDBJ databases">
        <authorList>
            <person name="Kim Y.B."/>
            <person name="Roh S.W."/>
        </authorList>
    </citation>
    <scope>NUCLEOTIDE SEQUENCE [LARGE SCALE GENOMIC DNA]</scope>
    <source>
        <strain evidence="6 7">DSM 103574</strain>
    </source>
</reference>
<comment type="cofactor">
    <cofactor evidence="1">
        <name>Zn(2+)</name>
        <dbReference type="ChEBI" id="CHEBI:29105"/>
    </cofactor>
</comment>
<dbReference type="InterPro" id="IPR055438">
    <property type="entry name" value="AstE_AspA_cat"/>
</dbReference>
<dbReference type="GO" id="GO:0016788">
    <property type="term" value="F:hydrolase activity, acting on ester bonds"/>
    <property type="evidence" value="ECO:0007669"/>
    <property type="project" value="InterPro"/>
</dbReference>
<protein>
    <submittedName>
        <fullName evidence="6">Succinylglutamate desuccinylase</fullName>
    </submittedName>
</protein>
<evidence type="ECO:0000256" key="2">
    <source>
        <dbReference type="ARBA" id="ARBA00022723"/>
    </source>
</evidence>
<evidence type="ECO:0000256" key="4">
    <source>
        <dbReference type="ARBA" id="ARBA00022833"/>
    </source>
</evidence>
<keyword evidence="4" id="KW-0862">Zinc</keyword>
<evidence type="ECO:0000256" key="3">
    <source>
        <dbReference type="ARBA" id="ARBA00022801"/>
    </source>
</evidence>
<evidence type="ECO:0000313" key="7">
    <source>
        <dbReference type="Proteomes" id="UP000466848"/>
    </source>
</evidence>
<dbReference type="AlphaFoldDB" id="A0A858BR58"/>
<dbReference type="SUPFAM" id="SSF53187">
    <property type="entry name" value="Zn-dependent exopeptidases"/>
    <property type="match status" value="1"/>
</dbReference>
<dbReference type="CDD" id="cd06254">
    <property type="entry name" value="M14_ASTE_ASPA-like"/>
    <property type="match status" value="1"/>
</dbReference>
<evidence type="ECO:0000313" key="6">
    <source>
        <dbReference type="EMBL" id="QIB68007.1"/>
    </source>
</evidence>
<name>A0A858BR58_9FIRM</name>
<dbReference type="Pfam" id="PF24827">
    <property type="entry name" value="AstE_AspA_cat"/>
    <property type="match status" value="1"/>
</dbReference>
<keyword evidence="7" id="KW-1185">Reference proteome</keyword>
<evidence type="ECO:0000259" key="5">
    <source>
        <dbReference type="Pfam" id="PF24827"/>
    </source>
</evidence>
<proteinExistence type="predicted"/>
<dbReference type="EMBL" id="CP048649">
    <property type="protein sequence ID" value="QIB68007.1"/>
    <property type="molecule type" value="Genomic_DNA"/>
</dbReference>
<feature type="domain" description="Succinylglutamate desuccinylase/Aspartoacylase catalytic" evidence="5">
    <location>
        <begin position="41"/>
        <end position="226"/>
    </location>
</feature>
<dbReference type="PANTHER" id="PTHR37326:SF1">
    <property type="entry name" value="BLL3975 PROTEIN"/>
    <property type="match status" value="1"/>
</dbReference>
<dbReference type="PIRSF" id="PIRSF039012">
    <property type="entry name" value="ASP"/>
    <property type="match status" value="1"/>
</dbReference>
<evidence type="ECO:0000256" key="1">
    <source>
        <dbReference type="ARBA" id="ARBA00001947"/>
    </source>
</evidence>
<dbReference type="PANTHER" id="PTHR37326">
    <property type="entry name" value="BLL3975 PROTEIN"/>
    <property type="match status" value="1"/>
</dbReference>
<accession>A0A858BR58</accession>
<gene>
    <name evidence="6" type="ORF">Ami103574_01205</name>
</gene>
<keyword evidence="2" id="KW-0479">Metal-binding</keyword>